<dbReference type="AlphaFoldDB" id="A0A397ECD3"/>
<comment type="caution">
    <text evidence="2">The sequence shown here is derived from an EMBL/GenBank/DDBJ whole genome shotgun (WGS) entry which is preliminary data.</text>
</comment>
<protein>
    <submittedName>
        <fullName evidence="2">Uncharacterized protein</fullName>
    </submittedName>
</protein>
<proteinExistence type="predicted"/>
<evidence type="ECO:0000313" key="3">
    <source>
        <dbReference type="Proteomes" id="UP000265716"/>
    </source>
</evidence>
<evidence type="ECO:0000313" key="2">
    <source>
        <dbReference type="EMBL" id="RHY77497.1"/>
    </source>
</evidence>
<name>A0A397ECD3_APHAT</name>
<accession>A0A397ECD3</accession>
<reference evidence="2 3" key="1">
    <citation type="submission" date="2018-08" db="EMBL/GenBank/DDBJ databases">
        <title>Aphanomyces genome sequencing and annotation.</title>
        <authorList>
            <person name="Minardi D."/>
            <person name="Oidtmann B."/>
            <person name="Van Der Giezen M."/>
            <person name="Studholme D.J."/>
        </authorList>
    </citation>
    <scope>NUCLEOTIDE SEQUENCE [LARGE SCALE GENOMIC DNA]</scope>
    <source>
        <strain evidence="2 3">SA</strain>
    </source>
</reference>
<gene>
    <name evidence="2" type="ORF">DYB38_006006</name>
</gene>
<feature type="region of interest" description="Disordered" evidence="1">
    <location>
        <begin position="273"/>
        <end position="293"/>
    </location>
</feature>
<sequence length="398" mass="45341">MSRQTQKGLDRSSSWHRNLDEVVAHPDNLMHDFKKIFVTAVKKVSAATTGPPYTEARQMLGDTPTLPRLTATDCDGAELCHASNVQKHSAAYRAKHRDILREKNRQWKLANKERVAAQKAAYREKHREKIRAHDRAIYRTKTQATQQVAPSSSTLFEPPRSNVAMMGNGGGTSPRLFTELLYPCLQLPHPPTSSTISPLDEHFHPSTNGSTPLIPPMLTEARVAPPLSHRLVVVAEKVAGSQRNAVDVASVTTYPLQPMVPCSSNKEEVVVRSRPLEREPSLKQQQQRRNRNLTKQLEYDRTYRRRHQAKLALKSRQYYLTSKDKVIEYKAAHRDQVLAASREWKARNKERVQAQRKAYRERNLDRIREHDRAMYRAKKAQRASGVGVELSTESVVVL</sequence>
<evidence type="ECO:0000256" key="1">
    <source>
        <dbReference type="SAM" id="MobiDB-lite"/>
    </source>
</evidence>
<organism evidence="2 3">
    <name type="scientific">Aphanomyces astaci</name>
    <name type="common">Crayfish plague agent</name>
    <dbReference type="NCBI Taxonomy" id="112090"/>
    <lineage>
        <taxon>Eukaryota</taxon>
        <taxon>Sar</taxon>
        <taxon>Stramenopiles</taxon>
        <taxon>Oomycota</taxon>
        <taxon>Saprolegniomycetes</taxon>
        <taxon>Saprolegniales</taxon>
        <taxon>Verrucalvaceae</taxon>
        <taxon>Aphanomyces</taxon>
    </lineage>
</organism>
<feature type="region of interest" description="Disordered" evidence="1">
    <location>
        <begin position="141"/>
        <end position="161"/>
    </location>
</feature>
<dbReference type="Proteomes" id="UP000265716">
    <property type="component" value="Unassembled WGS sequence"/>
</dbReference>
<dbReference type="VEuPathDB" id="FungiDB:H257_15913"/>
<dbReference type="EMBL" id="QUTC01001019">
    <property type="protein sequence ID" value="RHY77497.1"/>
    <property type="molecule type" value="Genomic_DNA"/>
</dbReference>
<feature type="compositionally biased region" description="Polar residues" evidence="1">
    <location>
        <begin position="141"/>
        <end position="155"/>
    </location>
</feature>